<keyword evidence="10" id="KW-0143">Chaperone</keyword>
<keyword evidence="8 10" id="KW-0496">Mitochondrion</keyword>
<keyword evidence="4 10" id="KW-0472">Membrane</keyword>
<dbReference type="OMA" id="FTHCVEN"/>
<dbReference type="InterPro" id="IPR004217">
    <property type="entry name" value="Tim10-like"/>
</dbReference>
<evidence type="ECO:0000256" key="6">
    <source>
        <dbReference type="ARBA" id="ARBA00022927"/>
    </source>
</evidence>
<evidence type="ECO:0000256" key="5">
    <source>
        <dbReference type="ARBA" id="ARBA00022833"/>
    </source>
</evidence>
<evidence type="ECO:0000256" key="9">
    <source>
        <dbReference type="ARBA" id="ARBA00023157"/>
    </source>
</evidence>
<keyword evidence="6 10" id="KW-0653">Protein transport</keyword>
<keyword evidence="3" id="KW-0479">Metal-binding</keyword>
<dbReference type="GO" id="GO:0046872">
    <property type="term" value="F:metal ion binding"/>
    <property type="evidence" value="ECO:0007669"/>
    <property type="project" value="UniProtKB-KW"/>
</dbReference>
<evidence type="ECO:0000259" key="11">
    <source>
        <dbReference type="Pfam" id="PF02953"/>
    </source>
</evidence>
<evidence type="ECO:0000256" key="2">
    <source>
        <dbReference type="ARBA" id="ARBA00022448"/>
    </source>
</evidence>
<evidence type="ECO:0000313" key="13">
    <source>
        <dbReference type="Proteomes" id="UP000054350"/>
    </source>
</evidence>
<evidence type="ECO:0000256" key="3">
    <source>
        <dbReference type="ARBA" id="ARBA00022723"/>
    </source>
</evidence>
<dbReference type="Pfam" id="PF02953">
    <property type="entry name" value="zf-Tim10_DDP"/>
    <property type="match status" value="1"/>
</dbReference>
<accession>A0A0L0S3F5</accession>
<comment type="function">
    <text evidence="10">Mitochondrial intermembrane chaperone that participates in the import and insertion of some multi-pass transmembrane proteins into the mitochondrial inner membrane. Also required for the transfer of beta-barrel precursors from the TOM complex to the sorting and assembly machinery (SAM complex) of the outer membrane. Acts as a chaperone-like protein that protects the hydrophobic precursors from aggregation and guide them through the mitochondrial intermembrane space.</text>
</comment>
<feature type="domain" description="Tim10-like" evidence="11">
    <location>
        <begin position="16"/>
        <end position="78"/>
    </location>
</feature>
<name>A0A0L0S3F5_ALLM3</name>
<dbReference type="OrthoDB" id="1551503at2759"/>
<protein>
    <recommendedName>
        <fullName evidence="10">Mitochondrial import inner membrane translocase subunit</fullName>
    </recommendedName>
</protein>
<evidence type="ECO:0000256" key="10">
    <source>
        <dbReference type="RuleBase" id="RU367043"/>
    </source>
</evidence>
<reference evidence="12 13" key="1">
    <citation type="submission" date="2009-11" db="EMBL/GenBank/DDBJ databases">
        <title>Annotation of Allomyces macrogynus ATCC 38327.</title>
        <authorList>
            <consortium name="The Broad Institute Genome Sequencing Platform"/>
            <person name="Russ C."/>
            <person name="Cuomo C."/>
            <person name="Burger G."/>
            <person name="Gray M.W."/>
            <person name="Holland P.W.H."/>
            <person name="King N."/>
            <person name="Lang F.B.F."/>
            <person name="Roger A.J."/>
            <person name="Ruiz-Trillo I."/>
            <person name="Young S.K."/>
            <person name="Zeng Q."/>
            <person name="Gargeya S."/>
            <person name="Fitzgerald M."/>
            <person name="Haas B."/>
            <person name="Abouelleil A."/>
            <person name="Alvarado L."/>
            <person name="Arachchi H.M."/>
            <person name="Berlin A."/>
            <person name="Chapman S.B."/>
            <person name="Gearin G."/>
            <person name="Goldberg J."/>
            <person name="Griggs A."/>
            <person name="Gujja S."/>
            <person name="Hansen M."/>
            <person name="Heiman D."/>
            <person name="Howarth C."/>
            <person name="Larimer J."/>
            <person name="Lui A."/>
            <person name="MacDonald P.J.P."/>
            <person name="McCowen C."/>
            <person name="Montmayeur A."/>
            <person name="Murphy C."/>
            <person name="Neiman D."/>
            <person name="Pearson M."/>
            <person name="Priest M."/>
            <person name="Roberts A."/>
            <person name="Saif S."/>
            <person name="Shea T."/>
            <person name="Sisk P."/>
            <person name="Stolte C."/>
            <person name="Sykes S."/>
            <person name="Wortman J."/>
            <person name="Nusbaum C."/>
            <person name="Birren B."/>
        </authorList>
    </citation>
    <scope>NUCLEOTIDE SEQUENCE [LARGE SCALE GENOMIC DNA]</scope>
    <source>
        <strain evidence="12 13">ATCC 38327</strain>
    </source>
</reference>
<evidence type="ECO:0000256" key="1">
    <source>
        <dbReference type="ARBA" id="ARBA00006720"/>
    </source>
</evidence>
<dbReference type="Proteomes" id="UP000054350">
    <property type="component" value="Unassembled WGS sequence"/>
</dbReference>
<comment type="domain">
    <text evidence="10">The twin CX3C motif contains 4 conserved Cys residues that form 2 disulfide bonds in the mitochondrial intermembrane space.</text>
</comment>
<dbReference type="AlphaFoldDB" id="A0A0L0S3F5"/>
<evidence type="ECO:0000256" key="8">
    <source>
        <dbReference type="ARBA" id="ARBA00023128"/>
    </source>
</evidence>
<evidence type="ECO:0000256" key="7">
    <source>
        <dbReference type="ARBA" id="ARBA00023010"/>
    </source>
</evidence>
<comment type="subunit">
    <text evidence="10">Heterohexamer.</text>
</comment>
<dbReference type="PANTHER" id="PTHR13172">
    <property type="entry name" value="MITOCHONDRIAL IMPORT INNER MEMBRANE TRANSLOCASE SUBUNIT TIM9B"/>
    <property type="match status" value="1"/>
</dbReference>
<evidence type="ECO:0000256" key="4">
    <source>
        <dbReference type="ARBA" id="ARBA00022792"/>
    </source>
</evidence>
<keyword evidence="13" id="KW-1185">Reference proteome</keyword>
<dbReference type="STRING" id="578462.A0A0L0S3F5"/>
<dbReference type="VEuPathDB" id="FungiDB:AMAG_18000"/>
<gene>
    <name evidence="12" type="ORF">AMAG_18000</name>
</gene>
<comment type="similarity">
    <text evidence="1 10">Belongs to the small Tim family.</text>
</comment>
<dbReference type="InterPro" id="IPR050673">
    <property type="entry name" value="Mito_inner_translocase_sub"/>
</dbReference>
<dbReference type="EMBL" id="GG745331">
    <property type="protein sequence ID" value="KNE57067.1"/>
    <property type="molecule type" value="Genomic_DNA"/>
</dbReference>
<keyword evidence="9 10" id="KW-1015">Disulfide bond</keyword>
<dbReference type="SUPFAM" id="SSF144122">
    <property type="entry name" value="Tim10-like"/>
    <property type="match status" value="1"/>
</dbReference>
<dbReference type="GO" id="GO:0015031">
    <property type="term" value="P:protein transport"/>
    <property type="evidence" value="ECO:0007669"/>
    <property type="project" value="UniProtKB-KW"/>
</dbReference>
<comment type="subcellular location">
    <subcellularLocation>
        <location evidence="10">Mitochondrion inner membrane</location>
        <topology evidence="10">Peripheral membrane protein</topology>
        <orientation evidence="10">Intermembrane side</orientation>
    </subcellularLocation>
</comment>
<keyword evidence="2 10" id="KW-0813">Transport</keyword>
<dbReference type="eggNOG" id="KOG3479">
    <property type="taxonomic scope" value="Eukaryota"/>
</dbReference>
<dbReference type="GO" id="GO:0005743">
    <property type="term" value="C:mitochondrial inner membrane"/>
    <property type="evidence" value="ECO:0007669"/>
    <property type="project" value="UniProtKB-SubCell"/>
</dbReference>
<reference evidence="13" key="2">
    <citation type="submission" date="2009-11" db="EMBL/GenBank/DDBJ databases">
        <title>The Genome Sequence of Allomyces macrogynus strain ATCC 38327.</title>
        <authorList>
            <consortium name="The Broad Institute Genome Sequencing Platform"/>
            <person name="Russ C."/>
            <person name="Cuomo C."/>
            <person name="Shea T."/>
            <person name="Young S.K."/>
            <person name="Zeng Q."/>
            <person name="Koehrsen M."/>
            <person name="Haas B."/>
            <person name="Borodovsky M."/>
            <person name="Guigo R."/>
            <person name="Alvarado L."/>
            <person name="Berlin A."/>
            <person name="Borenstein D."/>
            <person name="Chen Z."/>
            <person name="Engels R."/>
            <person name="Freedman E."/>
            <person name="Gellesch M."/>
            <person name="Goldberg J."/>
            <person name="Griggs A."/>
            <person name="Gujja S."/>
            <person name="Heiman D."/>
            <person name="Hepburn T."/>
            <person name="Howarth C."/>
            <person name="Jen D."/>
            <person name="Larson L."/>
            <person name="Lewis B."/>
            <person name="Mehta T."/>
            <person name="Park D."/>
            <person name="Pearson M."/>
            <person name="Roberts A."/>
            <person name="Saif S."/>
            <person name="Shenoy N."/>
            <person name="Sisk P."/>
            <person name="Stolte C."/>
            <person name="Sykes S."/>
            <person name="Walk T."/>
            <person name="White J."/>
            <person name="Yandava C."/>
            <person name="Burger G."/>
            <person name="Gray M.W."/>
            <person name="Holland P.W.H."/>
            <person name="King N."/>
            <person name="Lang F.B.F."/>
            <person name="Roger A.J."/>
            <person name="Ruiz-Trillo I."/>
            <person name="Lander E."/>
            <person name="Nusbaum C."/>
        </authorList>
    </citation>
    <scope>NUCLEOTIDE SEQUENCE [LARGE SCALE GENOMIC DNA]</scope>
    <source>
        <strain evidence="13">ATCC 38327</strain>
    </source>
</reference>
<dbReference type="InterPro" id="IPR035427">
    <property type="entry name" value="Tim10-like_dom_sf"/>
</dbReference>
<keyword evidence="7 10" id="KW-0811">Translocation</keyword>
<keyword evidence="5" id="KW-0862">Zinc</keyword>
<proteinExistence type="inferred from homology"/>
<keyword evidence="4 10" id="KW-0999">Mitochondrion inner membrane</keyword>
<dbReference type="Gene3D" id="1.10.287.810">
    <property type="entry name" value="Mitochondrial import inner membrane translocase subunit tim13 like domains"/>
    <property type="match status" value="1"/>
</dbReference>
<evidence type="ECO:0000313" key="12">
    <source>
        <dbReference type="EMBL" id="KNE57067.1"/>
    </source>
</evidence>
<sequence>MDLSRLPQHEQAQVQALLEEGQARSSIRMYNTVVERCFTDCITTFHSSALSPTETACVKQCVNAFLKHSDRVSQRFMEFS</sequence>
<organism evidence="12 13">
    <name type="scientific">Allomyces macrogynus (strain ATCC 38327)</name>
    <name type="common">Allomyces javanicus var. macrogynus</name>
    <dbReference type="NCBI Taxonomy" id="578462"/>
    <lineage>
        <taxon>Eukaryota</taxon>
        <taxon>Fungi</taxon>
        <taxon>Fungi incertae sedis</taxon>
        <taxon>Blastocladiomycota</taxon>
        <taxon>Blastocladiomycetes</taxon>
        <taxon>Blastocladiales</taxon>
        <taxon>Blastocladiaceae</taxon>
        <taxon>Allomyces</taxon>
    </lineage>
</organism>